<gene>
    <name evidence="1" type="ORF">DPEC_G00050860</name>
</gene>
<protein>
    <submittedName>
        <fullName evidence="1">Uncharacterized protein</fullName>
    </submittedName>
</protein>
<dbReference type="Proteomes" id="UP001157502">
    <property type="component" value="Chromosome 4"/>
</dbReference>
<reference evidence="1" key="1">
    <citation type="submission" date="2021-05" db="EMBL/GenBank/DDBJ databases">
        <authorList>
            <person name="Pan Q."/>
            <person name="Jouanno E."/>
            <person name="Zahm M."/>
            <person name="Klopp C."/>
            <person name="Cabau C."/>
            <person name="Louis A."/>
            <person name="Berthelot C."/>
            <person name="Parey E."/>
            <person name="Roest Crollius H."/>
            <person name="Montfort J."/>
            <person name="Robinson-Rechavi M."/>
            <person name="Bouchez O."/>
            <person name="Lampietro C."/>
            <person name="Lopez Roques C."/>
            <person name="Donnadieu C."/>
            <person name="Postlethwait J."/>
            <person name="Bobe J."/>
            <person name="Dillon D."/>
            <person name="Chandos A."/>
            <person name="von Hippel F."/>
            <person name="Guiguen Y."/>
        </authorList>
    </citation>
    <scope>NUCLEOTIDE SEQUENCE</scope>
    <source>
        <strain evidence="1">YG-Jan2019</strain>
    </source>
</reference>
<accession>A0ACC2HBZ8</accession>
<dbReference type="EMBL" id="CM055731">
    <property type="protein sequence ID" value="KAJ8013205.1"/>
    <property type="molecule type" value="Genomic_DNA"/>
</dbReference>
<name>A0ACC2HBZ8_DALPE</name>
<evidence type="ECO:0000313" key="1">
    <source>
        <dbReference type="EMBL" id="KAJ8013205.1"/>
    </source>
</evidence>
<evidence type="ECO:0000313" key="2">
    <source>
        <dbReference type="Proteomes" id="UP001157502"/>
    </source>
</evidence>
<sequence>MDQRGELLPGAVTPNPGLQALCLMQNSTCRWCPGAHSHSWSWVLLHSRRTSCLSLQTDVQNWQLSPQCQCSEKVRSGQGTQAVGVSAVQWVRTAVPGGHWSQRRSSEVNVSGSRYLWGGISWKAQENETAKSWRKRGARSGSNGERGERSRRDKKRMGEEKER</sequence>
<organism evidence="1 2">
    <name type="scientific">Dallia pectoralis</name>
    <name type="common">Alaska blackfish</name>
    <dbReference type="NCBI Taxonomy" id="75939"/>
    <lineage>
        <taxon>Eukaryota</taxon>
        <taxon>Metazoa</taxon>
        <taxon>Chordata</taxon>
        <taxon>Craniata</taxon>
        <taxon>Vertebrata</taxon>
        <taxon>Euteleostomi</taxon>
        <taxon>Actinopterygii</taxon>
        <taxon>Neopterygii</taxon>
        <taxon>Teleostei</taxon>
        <taxon>Protacanthopterygii</taxon>
        <taxon>Esociformes</taxon>
        <taxon>Umbridae</taxon>
        <taxon>Dallia</taxon>
    </lineage>
</organism>
<comment type="caution">
    <text evidence="1">The sequence shown here is derived from an EMBL/GenBank/DDBJ whole genome shotgun (WGS) entry which is preliminary data.</text>
</comment>
<proteinExistence type="predicted"/>
<keyword evidence="2" id="KW-1185">Reference proteome</keyword>